<evidence type="ECO:0000256" key="2">
    <source>
        <dbReference type="ARBA" id="ARBA00022448"/>
    </source>
</evidence>
<evidence type="ECO:0000256" key="7">
    <source>
        <dbReference type="ARBA" id="ARBA00023065"/>
    </source>
</evidence>
<comment type="activity regulation">
    <text evidence="13">Na(+) is not transported, but it plays an essential structural role and its presence is essential for fluoride channel function.</text>
</comment>
<evidence type="ECO:0000313" key="14">
    <source>
        <dbReference type="EMBL" id="MFB9646119.1"/>
    </source>
</evidence>
<keyword evidence="2 13" id="KW-0813">Transport</keyword>
<keyword evidence="13" id="KW-0915">Sodium</keyword>
<keyword evidence="3 13" id="KW-1003">Cell membrane</keyword>
<keyword evidence="7 13" id="KW-0406">Ion transport</keyword>
<dbReference type="InterPro" id="IPR003691">
    <property type="entry name" value="FluC"/>
</dbReference>
<comment type="caution">
    <text evidence="14">The sequence shown here is derived from an EMBL/GenBank/DDBJ whole genome shotgun (WGS) entry which is preliminary data.</text>
</comment>
<sequence length="123" mass="12295">MIWLVAATGLAGGLGAMARFVTDGIVTAQSRLPIPLGTPAVNITGSLLLGVITGLAVGVAPTELRTIVGAGFLGGYTTFSTASTQNADLLRKRHPYLALLYGAGMLAGSLSAAAAGLWIGVSL</sequence>
<evidence type="ECO:0000256" key="3">
    <source>
        <dbReference type="ARBA" id="ARBA00022475"/>
    </source>
</evidence>
<name>A0ABV5T4B1_9MICO</name>
<dbReference type="PANTHER" id="PTHR28259">
    <property type="entry name" value="FLUORIDE EXPORT PROTEIN 1-RELATED"/>
    <property type="match status" value="1"/>
</dbReference>
<organism evidence="14 15">
    <name type="scientific">Microbacterium terregens</name>
    <dbReference type="NCBI Taxonomy" id="69363"/>
    <lineage>
        <taxon>Bacteria</taxon>
        <taxon>Bacillati</taxon>
        <taxon>Actinomycetota</taxon>
        <taxon>Actinomycetes</taxon>
        <taxon>Micrococcales</taxon>
        <taxon>Microbacteriaceae</taxon>
        <taxon>Microbacterium</taxon>
    </lineage>
</organism>
<dbReference type="HAMAP" id="MF_00454">
    <property type="entry name" value="FluC"/>
    <property type="match status" value="1"/>
</dbReference>
<evidence type="ECO:0000256" key="6">
    <source>
        <dbReference type="ARBA" id="ARBA00022989"/>
    </source>
</evidence>
<comment type="catalytic activity">
    <reaction evidence="11">
        <text>fluoride(in) = fluoride(out)</text>
        <dbReference type="Rhea" id="RHEA:76159"/>
        <dbReference type="ChEBI" id="CHEBI:17051"/>
    </reaction>
    <physiologicalReaction direction="left-to-right" evidence="11">
        <dbReference type="Rhea" id="RHEA:76160"/>
    </physiologicalReaction>
</comment>
<evidence type="ECO:0000256" key="1">
    <source>
        <dbReference type="ARBA" id="ARBA00004651"/>
    </source>
</evidence>
<comment type="similarity">
    <text evidence="10 13">Belongs to the fluoride channel Fluc/FEX (TC 1.A.43) family.</text>
</comment>
<evidence type="ECO:0000256" key="10">
    <source>
        <dbReference type="ARBA" id="ARBA00035120"/>
    </source>
</evidence>
<dbReference type="Pfam" id="PF02537">
    <property type="entry name" value="CRCB"/>
    <property type="match status" value="1"/>
</dbReference>
<feature type="binding site" evidence="13">
    <location>
        <position position="74"/>
    </location>
    <ligand>
        <name>Na(+)</name>
        <dbReference type="ChEBI" id="CHEBI:29101"/>
        <note>structural</note>
    </ligand>
</feature>
<accession>A0ABV5T4B1</accession>
<dbReference type="EMBL" id="JBHMBE010000003">
    <property type="protein sequence ID" value="MFB9646119.1"/>
    <property type="molecule type" value="Genomic_DNA"/>
</dbReference>
<evidence type="ECO:0000256" key="9">
    <source>
        <dbReference type="ARBA" id="ARBA00023303"/>
    </source>
</evidence>
<feature type="binding site" evidence="13">
    <location>
        <position position="77"/>
    </location>
    <ligand>
        <name>Na(+)</name>
        <dbReference type="ChEBI" id="CHEBI:29101"/>
        <note>structural</note>
    </ligand>
</feature>
<evidence type="ECO:0000256" key="11">
    <source>
        <dbReference type="ARBA" id="ARBA00035585"/>
    </source>
</evidence>
<dbReference type="RefSeq" id="WP_344712827.1">
    <property type="nucleotide sequence ID" value="NZ_BAAAWH010000001.1"/>
</dbReference>
<dbReference type="Proteomes" id="UP001589611">
    <property type="component" value="Unassembled WGS sequence"/>
</dbReference>
<reference evidence="14 15" key="1">
    <citation type="submission" date="2024-09" db="EMBL/GenBank/DDBJ databases">
        <authorList>
            <person name="Sun Q."/>
            <person name="Mori K."/>
        </authorList>
    </citation>
    <scope>NUCLEOTIDE SEQUENCE [LARGE SCALE GENOMIC DNA]</scope>
    <source>
        <strain evidence="14 15">JCM 1342</strain>
    </source>
</reference>
<keyword evidence="5 13" id="KW-0479">Metal-binding</keyword>
<evidence type="ECO:0000256" key="5">
    <source>
        <dbReference type="ARBA" id="ARBA00022723"/>
    </source>
</evidence>
<protein>
    <recommendedName>
        <fullName evidence="13">Fluoride-specific ion channel FluC</fullName>
    </recommendedName>
</protein>
<keyword evidence="6 13" id="KW-1133">Transmembrane helix</keyword>
<keyword evidence="9 13" id="KW-0407">Ion channel</keyword>
<gene>
    <name evidence="13" type="primary">fluC</name>
    <name evidence="13" type="synonym">crcB</name>
    <name evidence="14" type="ORF">ACFFPJ_09950</name>
</gene>
<evidence type="ECO:0000256" key="8">
    <source>
        <dbReference type="ARBA" id="ARBA00023136"/>
    </source>
</evidence>
<proteinExistence type="inferred from homology"/>
<evidence type="ECO:0000256" key="13">
    <source>
        <dbReference type="HAMAP-Rule" id="MF_00454"/>
    </source>
</evidence>
<dbReference type="PANTHER" id="PTHR28259:SF16">
    <property type="entry name" value="FLUORIDE-SPECIFIC ION CHANNEL FLUC 2"/>
    <property type="match status" value="1"/>
</dbReference>
<evidence type="ECO:0000313" key="15">
    <source>
        <dbReference type="Proteomes" id="UP001589611"/>
    </source>
</evidence>
<comment type="subcellular location">
    <subcellularLocation>
        <location evidence="1 13">Cell membrane</location>
        <topology evidence="1 13">Multi-pass membrane protein</topology>
    </subcellularLocation>
</comment>
<keyword evidence="8 13" id="KW-0472">Membrane</keyword>
<keyword evidence="15" id="KW-1185">Reference proteome</keyword>
<comment type="caution">
    <text evidence="13">Lacks conserved residue(s) required for the propagation of feature annotation.</text>
</comment>
<keyword evidence="4 13" id="KW-0812">Transmembrane</keyword>
<feature type="transmembrane region" description="Helical" evidence="13">
    <location>
        <begin position="98"/>
        <end position="121"/>
    </location>
</feature>
<evidence type="ECO:0000256" key="12">
    <source>
        <dbReference type="ARBA" id="ARBA00049940"/>
    </source>
</evidence>
<feature type="transmembrane region" description="Helical" evidence="13">
    <location>
        <begin position="42"/>
        <end position="60"/>
    </location>
</feature>
<comment type="function">
    <text evidence="12 13">Fluoride-specific ion channel. Important for reducing fluoride concentration in the cell, thus reducing its toxicity.</text>
</comment>
<evidence type="ECO:0000256" key="4">
    <source>
        <dbReference type="ARBA" id="ARBA00022692"/>
    </source>
</evidence>